<accession>A0A7D5YS90</accession>
<dbReference type="RefSeq" id="XP_065986404.1">
    <property type="nucleotide sequence ID" value="XM_066130435.1"/>
</dbReference>
<organism evidence="1 2">
    <name type="scientific">Metarhizium brunneum</name>
    <dbReference type="NCBI Taxonomy" id="500148"/>
    <lineage>
        <taxon>Eukaryota</taxon>
        <taxon>Fungi</taxon>
        <taxon>Dikarya</taxon>
        <taxon>Ascomycota</taxon>
        <taxon>Pezizomycotina</taxon>
        <taxon>Sordariomycetes</taxon>
        <taxon>Hypocreomycetidae</taxon>
        <taxon>Hypocreales</taxon>
        <taxon>Clavicipitaceae</taxon>
        <taxon>Metarhizium</taxon>
    </lineage>
</organism>
<dbReference type="GeneID" id="90967735"/>
<proteinExistence type="predicted"/>
<dbReference type="KEGG" id="mbrn:90967735"/>
<dbReference type="AlphaFoldDB" id="A0A7D5YS90"/>
<protein>
    <submittedName>
        <fullName evidence="1">Uncharacterized protein</fullName>
    </submittedName>
</protein>
<dbReference type="Proteomes" id="UP000510686">
    <property type="component" value="Chromosome 2"/>
</dbReference>
<reference evidence="1 2" key="1">
    <citation type="submission" date="2020-07" db="EMBL/GenBank/DDBJ databases">
        <title>Telomere length de novo assembly of all 7 chromosomes of the fungus, Metarhizium brunneum, using a novel assembly pipeline.</title>
        <authorList>
            <person name="Saud z."/>
            <person name="Kortsinoglou A."/>
            <person name="Kouvelis V.N."/>
            <person name="Butt T.M."/>
        </authorList>
    </citation>
    <scope>NUCLEOTIDE SEQUENCE [LARGE SCALE GENOMIC DNA]</scope>
    <source>
        <strain evidence="1 2">4556</strain>
    </source>
</reference>
<evidence type="ECO:0000313" key="2">
    <source>
        <dbReference type="Proteomes" id="UP000510686"/>
    </source>
</evidence>
<name>A0A7D5YS90_9HYPO</name>
<dbReference type="EMBL" id="CP058933">
    <property type="protein sequence ID" value="QLI67581.1"/>
    <property type="molecule type" value="Genomic_DNA"/>
</dbReference>
<sequence length="39" mass="4409">MSRTLECGREGVFGDKDMILRVQFLDKTQGYASDILSLD</sequence>
<keyword evidence="2" id="KW-1185">Reference proteome</keyword>
<evidence type="ECO:0000313" key="1">
    <source>
        <dbReference type="EMBL" id="QLI67581.1"/>
    </source>
</evidence>
<gene>
    <name evidence="1" type="ORF">G6M90_00g047770</name>
</gene>